<dbReference type="InterPro" id="IPR053134">
    <property type="entry name" value="RNA-dir_DNA_polymerase"/>
</dbReference>
<name>A0A1B5LAQ6_USTVR</name>
<dbReference type="Proteomes" id="UP000054053">
    <property type="component" value="Unassembled WGS sequence"/>
</dbReference>
<protein>
    <recommendedName>
        <fullName evidence="5">Reverse transcriptase domain-containing protein</fullName>
    </recommendedName>
</protein>
<proteinExistence type="predicted"/>
<dbReference type="GO" id="GO:0005739">
    <property type="term" value="C:mitochondrion"/>
    <property type="evidence" value="ECO:0007669"/>
    <property type="project" value="UniProtKB-SubCell"/>
</dbReference>
<comment type="caution">
    <text evidence="3">The sequence shown here is derived from an EMBL/GenBank/DDBJ whole genome shotgun (WGS) entry which is preliminary data.</text>
</comment>
<evidence type="ECO:0008006" key="5">
    <source>
        <dbReference type="Google" id="ProtNLM"/>
    </source>
</evidence>
<keyword evidence="2" id="KW-0496">Mitochondrion</keyword>
<evidence type="ECO:0000256" key="2">
    <source>
        <dbReference type="ARBA" id="ARBA00023128"/>
    </source>
</evidence>
<comment type="subcellular location">
    <subcellularLocation>
        <location evidence="1">Mitochondrion</location>
    </subcellularLocation>
</comment>
<sequence>MLRTDINRLLRGPYSGPLSFLFSLFNIFIRRLFTAKWFTKVDIRMVFYKIYIAKGDKYLTAFYIQFSLFKWLITPFGLTGAPITDFTIVYLNNILIYTLGLKEDYIGCIKDIL</sequence>
<evidence type="ECO:0000256" key="1">
    <source>
        <dbReference type="ARBA" id="ARBA00004173"/>
    </source>
</evidence>
<dbReference type="InterPro" id="IPR043502">
    <property type="entry name" value="DNA/RNA_pol_sf"/>
</dbReference>
<organism evidence="3 4">
    <name type="scientific">Ustilaginoidea virens</name>
    <name type="common">Rice false smut fungus</name>
    <name type="synonym">Villosiclava virens</name>
    <dbReference type="NCBI Taxonomy" id="1159556"/>
    <lineage>
        <taxon>Eukaryota</taxon>
        <taxon>Fungi</taxon>
        <taxon>Dikarya</taxon>
        <taxon>Ascomycota</taxon>
        <taxon>Pezizomycotina</taxon>
        <taxon>Sordariomycetes</taxon>
        <taxon>Hypocreomycetidae</taxon>
        <taxon>Hypocreales</taxon>
        <taxon>Clavicipitaceae</taxon>
        <taxon>Ustilaginoidea</taxon>
    </lineage>
</organism>
<accession>A0A1B5LAQ6</accession>
<dbReference type="AlphaFoldDB" id="A0A1B5LAQ6"/>
<dbReference type="PANTHER" id="PTHR24559:SF444">
    <property type="entry name" value="REVERSE TRANSCRIPTASE DOMAIN-CONTAINING PROTEIN"/>
    <property type="match status" value="1"/>
</dbReference>
<evidence type="ECO:0000313" key="3">
    <source>
        <dbReference type="EMBL" id="GAO20142.1"/>
    </source>
</evidence>
<dbReference type="PANTHER" id="PTHR24559">
    <property type="entry name" value="TRANSPOSON TY3-I GAG-POL POLYPROTEIN"/>
    <property type="match status" value="1"/>
</dbReference>
<dbReference type="EMBL" id="BBTG02000078">
    <property type="protein sequence ID" value="GAO20142.1"/>
    <property type="molecule type" value="Genomic_DNA"/>
</dbReference>
<evidence type="ECO:0000313" key="4">
    <source>
        <dbReference type="Proteomes" id="UP000054053"/>
    </source>
</evidence>
<dbReference type="SUPFAM" id="SSF56672">
    <property type="entry name" value="DNA/RNA polymerases"/>
    <property type="match status" value="1"/>
</dbReference>
<reference evidence="4" key="1">
    <citation type="journal article" date="2016" name="Genome Announc.">
        <title>Genome sequence of Ustilaginoidea virens IPU010, a rice pathogenic fungus causing false smut.</title>
        <authorList>
            <person name="Kumagai T."/>
            <person name="Ishii T."/>
            <person name="Terai G."/>
            <person name="Umemura M."/>
            <person name="Machida M."/>
            <person name="Asai K."/>
        </authorList>
    </citation>
    <scope>NUCLEOTIDE SEQUENCE [LARGE SCALE GENOMIC DNA]</scope>
    <source>
        <strain evidence="4">IPU010</strain>
    </source>
</reference>
<gene>
    <name evidence="3" type="ORF">UVI_02062690</name>
</gene>